<feature type="transmembrane region" description="Helical" evidence="1">
    <location>
        <begin position="140"/>
        <end position="159"/>
    </location>
</feature>
<organism evidence="2 3">
    <name type="scientific">Morganella morganii</name>
    <name type="common">Proteus morganii</name>
    <dbReference type="NCBI Taxonomy" id="582"/>
    <lineage>
        <taxon>Bacteria</taxon>
        <taxon>Pseudomonadati</taxon>
        <taxon>Pseudomonadota</taxon>
        <taxon>Gammaproteobacteria</taxon>
        <taxon>Enterobacterales</taxon>
        <taxon>Morganellaceae</taxon>
        <taxon>Morganella</taxon>
    </lineage>
</organism>
<feature type="transmembrane region" description="Helical" evidence="1">
    <location>
        <begin position="90"/>
        <end position="105"/>
    </location>
</feature>
<evidence type="ECO:0000313" key="3">
    <source>
        <dbReference type="Proteomes" id="UP000244682"/>
    </source>
</evidence>
<feature type="transmembrane region" description="Helical" evidence="1">
    <location>
        <begin position="7"/>
        <end position="28"/>
    </location>
</feature>
<feature type="transmembrane region" description="Helical" evidence="1">
    <location>
        <begin position="295"/>
        <end position="312"/>
    </location>
</feature>
<reference evidence="2 3" key="1">
    <citation type="submission" date="2018-04" db="EMBL/GenBank/DDBJ databases">
        <title>Whole genome sequencing of Morganella morganii AR_0133.</title>
        <authorList>
            <person name="Conlan S."/>
            <person name="Thomas P.J."/>
            <person name="Mullikin J."/>
            <person name="Frank K.M."/>
            <person name="Segre J.A."/>
        </authorList>
    </citation>
    <scope>NUCLEOTIDE SEQUENCE [LARGE SCALE GENOMIC DNA]</scope>
    <source>
        <strain evidence="2 3">AR_0133</strain>
    </source>
</reference>
<evidence type="ECO:0000313" key="2">
    <source>
        <dbReference type="EMBL" id="AWC93148.1"/>
    </source>
</evidence>
<accession>A0AAU8ZJK6</accession>
<dbReference type="EMBL" id="CP028956">
    <property type="protein sequence ID" value="AWC93148.1"/>
    <property type="molecule type" value="Genomic_DNA"/>
</dbReference>
<feature type="transmembrane region" description="Helical" evidence="1">
    <location>
        <begin position="270"/>
        <end position="289"/>
    </location>
</feature>
<keyword evidence="1" id="KW-1133">Transmembrane helix</keyword>
<dbReference type="Proteomes" id="UP000244682">
    <property type="component" value="Chromosome"/>
</dbReference>
<feature type="transmembrane region" description="Helical" evidence="1">
    <location>
        <begin position="66"/>
        <end position="83"/>
    </location>
</feature>
<name>A0AAU8ZJK6_MORMO</name>
<sequence>MQLEYKTLSWFSTGIFFIIGIINLYFVAANAGHSFTDIFSISGIKEISMRNSEIRYFPGYENNNSGNPWLFSISLYSIFRVALKSDTKKIKVVLLFIPIIMYTLLTTEKWPTFLSLVFYFSAVSSSYLPRETCKILLSNLKYLIIIIIFMIVSLSLRYAENQNILHTINLLLHYILSPYYGFGVWLTEHFDKIDLTYGKMTFIGPLSYFSSITDVERPPGVFDISYYVYGNASNIYTAFRYLIEDYSVFGPVIINTIFSLIYYKLTKNKLFYLSLPLKTLFIFCALLSLTVTPAVHNSVLLAILLCLTYIFYTAILPNREKKNECCTIYR</sequence>
<keyword evidence="1" id="KW-0812">Transmembrane</keyword>
<feature type="transmembrane region" description="Helical" evidence="1">
    <location>
        <begin position="246"/>
        <end position="263"/>
    </location>
</feature>
<keyword evidence="1" id="KW-0472">Membrane</keyword>
<dbReference type="AlphaFoldDB" id="A0AAU8ZJK6"/>
<evidence type="ECO:0000256" key="1">
    <source>
        <dbReference type="SAM" id="Phobius"/>
    </source>
</evidence>
<gene>
    <name evidence="2" type="ORF">AM380_05590</name>
</gene>
<protein>
    <submittedName>
        <fullName evidence="2">Oligosaccharide repeat unit polymerase</fullName>
    </submittedName>
</protein>
<proteinExistence type="predicted"/>